<dbReference type="Proteomes" id="UP000028042">
    <property type="component" value="Unassembled WGS sequence"/>
</dbReference>
<reference evidence="2 5" key="1">
    <citation type="journal article" date="2015" name="Genome Announc.">
        <title>Complete Genome Sequence of the Nitrogen-Fixing and Solvent-Producing Clostridium pasteurianum DSM 525.</title>
        <authorList>
            <person name="Poehlein A."/>
            <person name="Grosse-Honebrink A."/>
            <person name="Zhang Y."/>
            <person name="Minton N.P."/>
            <person name="Daniel R."/>
        </authorList>
    </citation>
    <scope>NUCLEOTIDE SEQUENCE [LARGE SCALE GENOMIC DNA]</scope>
    <source>
        <strain evidence="2">DSM 525</strain>
        <strain evidence="5">DSM 525 / ATCC 6013</strain>
    </source>
</reference>
<accession>A0A0H3J766</accession>
<organism evidence="2 5">
    <name type="scientific">Clostridium pasteurianum DSM 525 = ATCC 6013</name>
    <dbReference type="NCBI Taxonomy" id="1262449"/>
    <lineage>
        <taxon>Bacteria</taxon>
        <taxon>Bacillati</taxon>
        <taxon>Bacillota</taxon>
        <taxon>Clostridia</taxon>
        <taxon>Eubacteriales</taxon>
        <taxon>Clostridiaceae</taxon>
        <taxon>Clostridium</taxon>
    </lineage>
</organism>
<dbReference type="RefSeq" id="WP_003443638.1">
    <property type="nucleotide sequence ID" value="NZ_ANZB01000004.1"/>
</dbReference>
<dbReference type="InterPro" id="IPR001539">
    <property type="entry name" value="Peptidase_U32"/>
</dbReference>
<dbReference type="KEGG" id="cpat:CLPA_c16880"/>
<dbReference type="eggNOG" id="COG0826">
    <property type="taxonomic scope" value="Bacteria"/>
</dbReference>
<dbReference type="EMBL" id="JPGY02000001">
    <property type="protein sequence ID" value="KRU12246.1"/>
    <property type="molecule type" value="Genomic_DNA"/>
</dbReference>
<evidence type="ECO:0000313" key="4">
    <source>
        <dbReference type="Proteomes" id="UP000028042"/>
    </source>
</evidence>
<gene>
    <name evidence="2" type="ORF">CLPA_c16880</name>
    <name evidence="3" type="ORF">CP6013_01493</name>
</gene>
<sequence length="779" mass="89006">MEKIELLAPCGGMESVYAAVQNGADAVYLGGSRFSARAYAFNFDDEKIIEALDYCHIYGVKVYVTVNTLIKDMEIKPVLEYIKFLYTIGVDALIIQDVGLAYLIRKNFPDFEIHASTQMTIHNGEGAKYFKNLGFKRIVLSRELTLEEVKYISTELNIETEVFVHGALCICYSGQCLMSSIIGGRSGNRGRCAQPCRLPYTILNKNTGEEFKGHILSPKDICTLENIEDIINSKTASLKIEGRMKKPEYVAGVVSIYRRAIDSVYNNSTFNYAAEIKKLKQLFNREGFSKAYMFGNTGKDMMAYSFPKNTGLFLGTVNSDSTVTLEEDINIKDGIRVQEDGFIVSKIIKGNSELEKANRGDRVKIFPNNYKAFDKLYKTLNVKLLDILYDSFKDPYGRKINIDINCKFKIGNPFEISCNYNRKIFMISGDMVQKAIKKPVEKVKLEDNLMKTGNTPFNIKNINFTHYEDGFLPISAINAARRLLIEQITEYICRRSRKNFDKSIDFNREKKTNKSMEKLLVSVENLEQLKACIDWGIRKIIIDCFGRNCDINIDSLSNVELYLKVPNIIKEEFNYVCSIIDKNLHNIKGIVTANAGIINKYWGKLSIIGDYKLNIFNKYTLDFYSNDLNGTYISTELNRNEIIKIIKNSPIPCGILLYGKLELMVNQYCAIGSCFGGKSTQSDCNNKCNHGDFKIKDRREEEFIIKTDIFCRSHIYNSYPLNLISNLKDMSSLGNINYRIDFIDEDKQEVKSILEAYSSGKFQEELKKFTRGHYRRGVE</sequence>
<dbReference type="InterPro" id="IPR051454">
    <property type="entry name" value="RNA/ubiquinone_mod_enzymes"/>
</dbReference>
<reference evidence="3" key="2">
    <citation type="submission" date="2015-10" db="EMBL/GenBank/DDBJ databases">
        <title>Improved Draft Genome Sequence of Clostridium pasteurianum Strain ATCC 6013 (DSM 525) Using a Hybrid Next-Generation Sequencing Approach.</title>
        <authorList>
            <person name="Pyne M.E."/>
            <person name="Utturkar S.M."/>
            <person name="Brown S.D."/>
            <person name="Moo-Young M."/>
            <person name="Chung D.A."/>
            <person name="Chou P.C."/>
        </authorList>
    </citation>
    <scope>NUCLEOTIDE SEQUENCE</scope>
    <source>
        <strain evidence="3">ATCC 6013</strain>
    </source>
</reference>
<dbReference type="InterPro" id="IPR020988">
    <property type="entry name" value="Pept_U32_collagenase"/>
</dbReference>
<evidence type="ECO:0000313" key="3">
    <source>
        <dbReference type="EMBL" id="KRU12246.1"/>
    </source>
</evidence>
<keyword evidence="5" id="KW-1185">Reference proteome</keyword>
<dbReference type="PATRIC" id="fig|1262449.3.peg.1523"/>
<dbReference type="KEGG" id="cpae:CPAST_c16880"/>
<dbReference type="PROSITE" id="PS01276">
    <property type="entry name" value="PEPTIDASE_U32"/>
    <property type="match status" value="1"/>
</dbReference>
<dbReference type="GeneID" id="93073851"/>
<dbReference type="Pfam" id="PF12392">
    <property type="entry name" value="DUF3656"/>
    <property type="match status" value="1"/>
</dbReference>
<dbReference type="AlphaFoldDB" id="A0A0H3J766"/>
<dbReference type="Proteomes" id="UP000030905">
    <property type="component" value="Chromosome"/>
</dbReference>
<dbReference type="EMBL" id="CP009268">
    <property type="protein sequence ID" value="AJA51746.1"/>
    <property type="molecule type" value="Genomic_DNA"/>
</dbReference>
<name>A0A0H3J766_CLOPA</name>
<proteinExistence type="predicted"/>
<evidence type="ECO:0000313" key="5">
    <source>
        <dbReference type="Proteomes" id="UP000030905"/>
    </source>
</evidence>
<dbReference type="PANTHER" id="PTHR30217:SF10">
    <property type="entry name" value="23S RRNA 5-HYDROXYCYTIDINE C2501 SYNTHASE"/>
    <property type="match status" value="1"/>
</dbReference>
<reference evidence="3 4" key="3">
    <citation type="journal article" name="Genome Announc.">
        <title>Improved Draft Genome Sequence of Clostridium pasteurianum Strain ATCC 6013 (DSM 525) Using a Hybrid Next-Generation Sequencing Approach.</title>
        <authorList>
            <person name="Pyne M.E."/>
            <person name="Utturkar S."/>
            <person name="Brown S.D."/>
            <person name="Moo-Young M."/>
            <person name="Chung D.A."/>
            <person name="Chou C.P."/>
        </authorList>
    </citation>
    <scope>NUCLEOTIDE SEQUENCE [LARGE SCALE GENOMIC DNA]</scope>
    <source>
        <strain evidence="3 4">ATCC 6013</strain>
    </source>
</reference>
<dbReference type="PANTHER" id="PTHR30217">
    <property type="entry name" value="PEPTIDASE U32 FAMILY"/>
    <property type="match status" value="1"/>
</dbReference>
<evidence type="ECO:0000259" key="1">
    <source>
        <dbReference type="Pfam" id="PF12392"/>
    </source>
</evidence>
<evidence type="ECO:0000313" key="2">
    <source>
        <dbReference type="EMBL" id="AJA51746.1"/>
    </source>
</evidence>
<dbReference type="Pfam" id="PF01136">
    <property type="entry name" value="Peptidase_U32"/>
    <property type="match status" value="2"/>
</dbReference>
<protein>
    <submittedName>
        <fullName evidence="3">Peptidase U32</fullName>
    </submittedName>
    <submittedName>
        <fullName evidence="2">U32 family peptidase</fullName>
    </submittedName>
</protein>
<feature type="domain" description="Peptidase U32 collagenase" evidence="1">
    <location>
        <begin position="376"/>
        <end position="491"/>
    </location>
</feature>